<dbReference type="RefSeq" id="WP_082215134.1">
    <property type="nucleotide sequence ID" value="NZ_FUZA01000002.1"/>
</dbReference>
<gene>
    <name evidence="2" type="ORF">SAMN05660293_02681</name>
</gene>
<dbReference type="STRING" id="651661.SAMN05660293_02681"/>
<proteinExistence type="predicted"/>
<feature type="transmembrane region" description="Helical" evidence="1">
    <location>
        <begin position="61"/>
        <end position="79"/>
    </location>
</feature>
<dbReference type="Proteomes" id="UP000190897">
    <property type="component" value="Unassembled WGS sequence"/>
</dbReference>
<protein>
    <submittedName>
        <fullName evidence="2">MtN3 and saliva related transmembrane protein</fullName>
    </submittedName>
</protein>
<keyword evidence="3" id="KW-1185">Reference proteome</keyword>
<feature type="transmembrane region" description="Helical" evidence="1">
    <location>
        <begin position="6"/>
        <end position="25"/>
    </location>
</feature>
<dbReference type="OrthoDB" id="122062at2"/>
<dbReference type="GO" id="GO:0016020">
    <property type="term" value="C:membrane"/>
    <property type="evidence" value="ECO:0007669"/>
    <property type="project" value="InterPro"/>
</dbReference>
<accession>A0A1T5EQ85</accession>
<keyword evidence="1" id="KW-0472">Membrane</keyword>
<evidence type="ECO:0000313" key="3">
    <source>
        <dbReference type="Proteomes" id="UP000190897"/>
    </source>
</evidence>
<dbReference type="InterPro" id="IPR004316">
    <property type="entry name" value="SWEET_rpt"/>
</dbReference>
<dbReference type="Gene3D" id="1.20.1280.290">
    <property type="match status" value="1"/>
</dbReference>
<keyword evidence="1 2" id="KW-0812">Transmembrane</keyword>
<dbReference type="EMBL" id="FUZA01000002">
    <property type="protein sequence ID" value="SKB86111.1"/>
    <property type="molecule type" value="Genomic_DNA"/>
</dbReference>
<sequence length="87" mass="9620">MDFIEGLGLVAGICTSSAVVPQLVTTIKKKKASEVSTVMFVVLLTGNALWVYYGIDKKDVPIIATNIFTICLNVAMLFLKYKYRDNN</sequence>
<dbReference type="Pfam" id="PF03083">
    <property type="entry name" value="MtN3_slv"/>
    <property type="match status" value="1"/>
</dbReference>
<dbReference type="GO" id="GO:0051119">
    <property type="term" value="F:sugar transmembrane transporter activity"/>
    <property type="evidence" value="ECO:0007669"/>
    <property type="project" value="InterPro"/>
</dbReference>
<feature type="transmembrane region" description="Helical" evidence="1">
    <location>
        <begin position="37"/>
        <end position="55"/>
    </location>
</feature>
<dbReference type="AlphaFoldDB" id="A0A1T5EQ85"/>
<dbReference type="NCBIfam" id="NF037968">
    <property type="entry name" value="SemiSWEET_2"/>
    <property type="match status" value="1"/>
</dbReference>
<keyword evidence="1" id="KW-1133">Transmembrane helix</keyword>
<name>A0A1T5EQ85_9BACT</name>
<reference evidence="3" key="1">
    <citation type="submission" date="2017-02" db="EMBL/GenBank/DDBJ databases">
        <authorList>
            <person name="Varghese N."/>
            <person name="Submissions S."/>
        </authorList>
    </citation>
    <scope>NUCLEOTIDE SEQUENCE [LARGE SCALE GENOMIC DNA]</scope>
    <source>
        <strain evidence="3">DSM 22270</strain>
    </source>
</reference>
<organism evidence="2 3">
    <name type="scientific">Dyadobacter psychrophilus</name>
    <dbReference type="NCBI Taxonomy" id="651661"/>
    <lineage>
        <taxon>Bacteria</taxon>
        <taxon>Pseudomonadati</taxon>
        <taxon>Bacteroidota</taxon>
        <taxon>Cytophagia</taxon>
        <taxon>Cytophagales</taxon>
        <taxon>Spirosomataceae</taxon>
        <taxon>Dyadobacter</taxon>
    </lineage>
</organism>
<evidence type="ECO:0000313" key="2">
    <source>
        <dbReference type="EMBL" id="SKB86111.1"/>
    </source>
</evidence>
<dbReference type="InterPro" id="IPR047662">
    <property type="entry name" value="SemiSWEET"/>
</dbReference>
<evidence type="ECO:0000256" key="1">
    <source>
        <dbReference type="SAM" id="Phobius"/>
    </source>
</evidence>